<reference evidence="1 2" key="1">
    <citation type="submission" date="2021-10" db="EMBL/GenBank/DDBJ databases">
        <title>Anaerobic single-cell dispensing facilitates the cultivation of human gut bacteria.</title>
        <authorList>
            <person name="Afrizal A."/>
        </authorList>
    </citation>
    <scope>NUCLEOTIDE SEQUENCE [LARGE SCALE GENOMIC DNA]</scope>
    <source>
        <strain evidence="1 2">CLA-AA-H224</strain>
    </source>
</reference>
<accession>A0AAE3JCH9</accession>
<dbReference type="RefSeq" id="WP_308731275.1">
    <property type="nucleotide sequence ID" value="NZ_JAJEQN010000007.1"/>
</dbReference>
<dbReference type="AlphaFoldDB" id="A0AAE3JCH9"/>
<dbReference type="Proteomes" id="UP001198200">
    <property type="component" value="Unassembled WGS sequence"/>
</dbReference>
<name>A0AAE3JCH9_9FIRM</name>
<comment type="caution">
    <text evidence="1">The sequence shown here is derived from an EMBL/GenBank/DDBJ whole genome shotgun (WGS) entry which is preliminary data.</text>
</comment>
<proteinExistence type="predicted"/>
<protein>
    <submittedName>
        <fullName evidence="1">Uncharacterized protein</fullName>
    </submittedName>
</protein>
<organism evidence="1 2">
    <name type="scientific">Anthropogastromicrobium aceti</name>
    <dbReference type="NCBI Taxonomy" id="2981768"/>
    <lineage>
        <taxon>Bacteria</taxon>
        <taxon>Bacillati</taxon>
        <taxon>Bacillota</taxon>
        <taxon>Clostridia</taxon>
        <taxon>Lachnospirales</taxon>
        <taxon>Lachnospiraceae</taxon>
        <taxon>Anthropogastromicrobium</taxon>
    </lineage>
</organism>
<gene>
    <name evidence="1" type="ORF">LKD48_04085</name>
</gene>
<keyword evidence="2" id="KW-1185">Reference proteome</keyword>
<sequence>MYGQFCMIHKETDKEGEIRYLAGRGEWKKTCRKVHCTPLYTKKNQVDTPVIGAWGMKDGSLVIKVYEIEMLEEDTLTLTPEEDGVQVKLVNTTISSQPNEYISTEIQ</sequence>
<dbReference type="EMBL" id="JAJEQN010000007">
    <property type="protein sequence ID" value="MCC2220827.1"/>
    <property type="molecule type" value="Genomic_DNA"/>
</dbReference>
<evidence type="ECO:0000313" key="2">
    <source>
        <dbReference type="Proteomes" id="UP001198200"/>
    </source>
</evidence>
<evidence type="ECO:0000313" key="1">
    <source>
        <dbReference type="EMBL" id="MCC2220827.1"/>
    </source>
</evidence>